<organism evidence="2 3">
    <name type="scientific">Halanaerobium kushneri</name>
    <dbReference type="NCBI Taxonomy" id="56779"/>
    <lineage>
        <taxon>Bacteria</taxon>
        <taxon>Bacillati</taxon>
        <taxon>Bacillota</taxon>
        <taxon>Clostridia</taxon>
        <taxon>Halanaerobiales</taxon>
        <taxon>Halanaerobiaceae</taxon>
        <taxon>Halanaerobium</taxon>
    </lineage>
</organism>
<keyword evidence="1" id="KW-1133">Transmembrane helix</keyword>
<dbReference type="OrthoDB" id="2111724at2"/>
<proteinExistence type="predicted"/>
<gene>
    <name evidence="2" type="ORF">SAMN05421834_101329</name>
</gene>
<protein>
    <submittedName>
        <fullName evidence="2">Prepilin-type N-terminal cleavage/methylation domain-containing protein</fullName>
    </submittedName>
</protein>
<sequence length="169" mass="19474">MKFSVCCRNELKVEEGFTLLEILIVITISSLLAAIFMQLIISLYQSNNFLNLQNSWQLDGYLVVDFMSLQIKNASKVEIINQKEIDVFSYYGEEYQWLKFNIYQSGGHNALGRAIGSNNPDFKDFGRNLALVDQIEDLNFKLVDPDLLKITLWVKKGEKKLIISRLIDL</sequence>
<evidence type="ECO:0000256" key="1">
    <source>
        <dbReference type="SAM" id="Phobius"/>
    </source>
</evidence>
<dbReference type="Pfam" id="PF07963">
    <property type="entry name" value="N_methyl"/>
    <property type="match status" value="1"/>
</dbReference>
<dbReference type="InterPro" id="IPR045584">
    <property type="entry name" value="Pilin-like"/>
</dbReference>
<feature type="transmembrane region" description="Helical" evidence="1">
    <location>
        <begin position="22"/>
        <end position="44"/>
    </location>
</feature>
<name>A0A1N6Q4X9_9FIRM</name>
<dbReference type="SUPFAM" id="SSF54523">
    <property type="entry name" value="Pili subunits"/>
    <property type="match status" value="1"/>
</dbReference>
<dbReference type="RefSeq" id="WP_076543614.1">
    <property type="nucleotide sequence ID" value="NZ_FTNC01000001.1"/>
</dbReference>
<dbReference type="PROSITE" id="PS00409">
    <property type="entry name" value="PROKAR_NTER_METHYL"/>
    <property type="match status" value="1"/>
</dbReference>
<dbReference type="Proteomes" id="UP000185669">
    <property type="component" value="Unassembled WGS sequence"/>
</dbReference>
<dbReference type="EMBL" id="FTNC01000001">
    <property type="protein sequence ID" value="SIQ11744.1"/>
    <property type="molecule type" value="Genomic_DNA"/>
</dbReference>
<evidence type="ECO:0000313" key="2">
    <source>
        <dbReference type="EMBL" id="SIQ11744.1"/>
    </source>
</evidence>
<keyword evidence="1" id="KW-0812">Transmembrane</keyword>
<keyword evidence="1" id="KW-0472">Membrane</keyword>
<dbReference type="AlphaFoldDB" id="A0A1N6Q4X9"/>
<keyword evidence="3" id="KW-1185">Reference proteome</keyword>
<accession>A0A1N6Q4X9</accession>
<reference evidence="3" key="1">
    <citation type="submission" date="2017-01" db="EMBL/GenBank/DDBJ databases">
        <authorList>
            <person name="Varghese N."/>
            <person name="Submissions S."/>
        </authorList>
    </citation>
    <scope>NUCLEOTIDE SEQUENCE [LARGE SCALE GENOMIC DNA]</scope>
    <source>
        <strain evidence="3">ATCC 700103</strain>
    </source>
</reference>
<dbReference type="NCBIfam" id="TIGR02532">
    <property type="entry name" value="IV_pilin_GFxxxE"/>
    <property type="match status" value="1"/>
</dbReference>
<dbReference type="STRING" id="56779.SAMN05421834_101329"/>
<dbReference type="InterPro" id="IPR012902">
    <property type="entry name" value="N_methyl_site"/>
</dbReference>
<evidence type="ECO:0000313" key="3">
    <source>
        <dbReference type="Proteomes" id="UP000185669"/>
    </source>
</evidence>